<evidence type="ECO:0000313" key="3">
    <source>
        <dbReference type="Proteomes" id="UP000198854"/>
    </source>
</evidence>
<evidence type="ECO:0000259" key="1">
    <source>
        <dbReference type="Pfam" id="PF18925"/>
    </source>
</evidence>
<dbReference type="STRING" id="861298.SAMN04488136_104124"/>
<reference evidence="3" key="1">
    <citation type="submission" date="2016-10" db="EMBL/GenBank/DDBJ databases">
        <authorList>
            <person name="Varghese N."/>
            <person name="Submissions S."/>
        </authorList>
    </citation>
    <scope>NUCLEOTIDE SEQUENCE [LARGE SCALE GENOMIC DNA]</scope>
    <source>
        <strain evidence="3">CGMCC 1.10228</strain>
    </source>
</reference>
<protein>
    <recommendedName>
        <fullName evidence="1">DUF5675 domain-containing protein</fullName>
    </recommendedName>
</protein>
<gene>
    <name evidence="2" type="ORF">SAMN04488136_104124</name>
</gene>
<dbReference type="EMBL" id="FNDD01000004">
    <property type="protein sequence ID" value="SDG89531.1"/>
    <property type="molecule type" value="Genomic_DNA"/>
</dbReference>
<accession>A0A1G7XZG6</accession>
<evidence type="ECO:0000313" key="2">
    <source>
        <dbReference type="EMBL" id="SDG89531.1"/>
    </source>
</evidence>
<name>A0A1G7XZG6_9VIBR</name>
<dbReference type="Proteomes" id="UP000198854">
    <property type="component" value="Unassembled WGS sequence"/>
</dbReference>
<dbReference type="InterPro" id="IPR043732">
    <property type="entry name" value="DUF5675"/>
</dbReference>
<dbReference type="AlphaFoldDB" id="A0A1G7XZG6"/>
<proteinExistence type="predicted"/>
<organism evidence="2 3">
    <name type="scientific">Vibrio xiamenensis</name>
    <dbReference type="NCBI Taxonomy" id="861298"/>
    <lineage>
        <taxon>Bacteria</taxon>
        <taxon>Pseudomonadati</taxon>
        <taxon>Pseudomonadota</taxon>
        <taxon>Gammaproteobacteria</taxon>
        <taxon>Vibrionales</taxon>
        <taxon>Vibrionaceae</taxon>
        <taxon>Vibrio</taxon>
    </lineage>
</organism>
<dbReference type="Pfam" id="PF18925">
    <property type="entry name" value="DUF5675"/>
    <property type="match status" value="1"/>
</dbReference>
<keyword evidence="3" id="KW-1185">Reference proteome</keyword>
<sequence>MERMAKFSWLDECSELSLGSELWYFWPLAISRGSQNSISIRYVRKWQTSKSKIGEFYIEGSSIKGFFLEPAGPDTTIRDLDKRIPIGEYSLCWHYGGHYKGVLKLYNEIAPKDRNILIHNGNFPEDSEWCLLCGVKRGKDYVGPSVVKLEEIKSHFNKVGLKMLRLLLQKIIKMIKKNFLILILLLVPLHSYANQNYFSLRDDVSCLKGNFEGAQNKVKESELMFFDCFPKDFRKYAMLFGLEGGGVDNNYGKLYNESYDYVMLYFEISKNIKNIHLYSVLL</sequence>
<feature type="domain" description="DUF5675" evidence="1">
    <location>
        <begin position="44"/>
        <end position="154"/>
    </location>
</feature>